<protein>
    <recommendedName>
        <fullName evidence="13">Nicotinamide-nucleotide adenylyltransferase</fullName>
        <ecNumber evidence="13">2.7.7.1</ecNumber>
        <ecNumber evidence="13">2.7.7.18</ecNumber>
    </recommendedName>
</protein>
<evidence type="ECO:0000256" key="11">
    <source>
        <dbReference type="ARBA" id="ARBA00049001"/>
    </source>
</evidence>
<dbReference type="SUPFAM" id="SSF52374">
    <property type="entry name" value="Nucleotidylyl transferase"/>
    <property type="match status" value="1"/>
</dbReference>
<dbReference type="PANTHER" id="PTHR12039">
    <property type="entry name" value="NICOTINAMIDE MONONUCLEOTIDE ADENYLYLTRANSFERASE"/>
    <property type="match status" value="1"/>
</dbReference>
<dbReference type="GO" id="GO:0009435">
    <property type="term" value="P:NAD+ biosynthetic process"/>
    <property type="evidence" value="ECO:0007669"/>
    <property type="project" value="UniProtKB-UniPathway"/>
</dbReference>
<dbReference type="AlphaFoldDB" id="A0A2C5ZEL3"/>
<keyword evidence="10" id="KW-0496">Mitochondrion</keyword>
<evidence type="ECO:0000313" key="15">
    <source>
        <dbReference type="EMBL" id="PHH77854.1"/>
    </source>
</evidence>
<feature type="domain" description="Cytidyltransferase-like" evidence="14">
    <location>
        <begin position="37"/>
        <end position="223"/>
    </location>
</feature>
<proteinExistence type="inferred from homology"/>
<dbReference type="GO" id="GO:0005759">
    <property type="term" value="C:mitochondrial matrix"/>
    <property type="evidence" value="ECO:0007669"/>
    <property type="project" value="UniProtKB-ARBA"/>
</dbReference>
<name>A0A2C5ZEL3_9HYPO</name>
<keyword evidence="9 13" id="KW-0520">NAD</keyword>
<evidence type="ECO:0000256" key="3">
    <source>
        <dbReference type="ARBA" id="ARBA00011881"/>
    </source>
</evidence>
<dbReference type="STRING" id="2004952.A0A2C5ZEL3"/>
<dbReference type="InterPro" id="IPR005248">
    <property type="entry name" value="NadD/NMNAT"/>
</dbReference>
<dbReference type="InterPro" id="IPR004821">
    <property type="entry name" value="Cyt_trans-like"/>
</dbReference>
<evidence type="ECO:0000256" key="13">
    <source>
        <dbReference type="RuleBase" id="RU362021"/>
    </source>
</evidence>
<dbReference type="GO" id="GO:0000309">
    <property type="term" value="F:nicotinamide-nucleotide adenylyltransferase activity"/>
    <property type="evidence" value="ECO:0007669"/>
    <property type="project" value="UniProtKB-EC"/>
</dbReference>
<dbReference type="InterPro" id="IPR051182">
    <property type="entry name" value="Euk_NMN_adenylyltrnsfrase"/>
</dbReference>
<comment type="cofactor">
    <cofactor evidence="1">
        <name>Mg(2+)</name>
        <dbReference type="ChEBI" id="CHEBI:18420"/>
    </cofactor>
</comment>
<comment type="function">
    <text evidence="12">Catalyzes the formation of NAD(+) from nicotinamide mononucleotide (NMN) and ATP. Can also use the deamidated form; nicotinic acid mononucleotide (NaMN) as substrate with the same efficiency. Can use triazofurin monophosphate (TrMP) as substrate. Can also use GTP and ITP as nucleotide donors. Also catalyzes the reverse reaction, i.e. the pyrophosphorolytic cleavage of NAD(+). For the pyrophosphorolytic activity, can use NAD(+), NADH, NaAD, nicotinic acid adenine dinucleotide phosphate (NHD), nicotinamide guanine dinucleotide (NGD) as substrates. Fails to cleave phosphorylated dinucleotides NADP(+), NADPH and NaADP(+). Protects against axonal degeneration following injury. May be involved in the maintenance of axonal integrity. Also functions as a stress-response chaperone protein that prevents toxic aggregation of proteins; this function may be independent of its NAD(+) synthesis activity.</text>
</comment>
<organism evidence="15 16">
    <name type="scientific">Ophiocordyceps camponoti-rufipedis</name>
    <dbReference type="NCBI Taxonomy" id="2004952"/>
    <lineage>
        <taxon>Eukaryota</taxon>
        <taxon>Fungi</taxon>
        <taxon>Dikarya</taxon>
        <taxon>Ascomycota</taxon>
        <taxon>Pezizomycotina</taxon>
        <taxon>Sordariomycetes</taxon>
        <taxon>Hypocreomycetidae</taxon>
        <taxon>Hypocreales</taxon>
        <taxon>Ophiocordycipitaceae</taxon>
        <taxon>Ophiocordyceps</taxon>
    </lineage>
</organism>
<dbReference type="Gene3D" id="3.40.50.620">
    <property type="entry name" value="HUPs"/>
    <property type="match status" value="1"/>
</dbReference>
<evidence type="ECO:0000256" key="1">
    <source>
        <dbReference type="ARBA" id="ARBA00001946"/>
    </source>
</evidence>
<dbReference type="UniPathway" id="UPA00253">
    <property type="reaction ID" value="UER00600"/>
</dbReference>
<dbReference type="InterPro" id="IPR014729">
    <property type="entry name" value="Rossmann-like_a/b/a_fold"/>
</dbReference>
<comment type="caution">
    <text evidence="15">The sequence shown here is derived from an EMBL/GenBank/DDBJ whole genome shotgun (WGS) entry which is preliminary data.</text>
</comment>
<comment type="subunit">
    <text evidence="3">Homotetramer.</text>
</comment>
<comment type="subcellular location">
    <subcellularLocation>
        <location evidence="2">Mitochondrion</location>
    </subcellularLocation>
</comment>
<evidence type="ECO:0000256" key="6">
    <source>
        <dbReference type="ARBA" id="ARBA00022695"/>
    </source>
</evidence>
<keyword evidence="6 13" id="KW-0548">Nucleotidyltransferase</keyword>
<evidence type="ECO:0000256" key="7">
    <source>
        <dbReference type="ARBA" id="ARBA00022741"/>
    </source>
</evidence>
<evidence type="ECO:0000313" key="16">
    <source>
        <dbReference type="Proteomes" id="UP000226431"/>
    </source>
</evidence>
<dbReference type="FunFam" id="3.40.50.620:FF:000221">
    <property type="entry name" value="Nicotinamide/nicotinic acid mononucleotide adenylyltransferase 3"/>
    <property type="match status" value="1"/>
</dbReference>
<sequence>MASDFEYVKRMTPPGYVFPSARLQRTCEAGRTPLVLVACGSFSPITFLHLRMFPMARDHCRNEGFEVIGGYFSLVSDAYKKKGLAPACHRLRMCELAAENTSNWLMVDPWEAEHTTYIPTARVLDHFEYEINHVMGGVECSDGTRKRAKIVLLAGADLIQTISNPDVWDARDVDHILGDFGVFVLERTGTELDSALASLKQWEKNIHVIRQVVTNDISSTKVRLLLKRDMSIDYLIPAEVIRYIDEHPYIYRDLDLPVDKNKDKDEAPTKMRASNG</sequence>
<dbReference type="NCBIfam" id="TIGR00482">
    <property type="entry name" value="nicotinate (nicotinamide) nucleotide adenylyltransferase"/>
    <property type="match status" value="1"/>
</dbReference>
<comment type="pathway">
    <text evidence="13">Cofactor biosynthesis; NAD(+) biosynthesis; NAD(+) from nicotinamide D-ribonucleotide: step 1/1.</text>
</comment>
<evidence type="ECO:0000256" key="2">
    <source>
        <dbReference type="ARBA" id="ARBA00004173"/>
    </source>
</evidence>
<dbReference type="EMBL" id="NJES01000101">
    <property type="protein sequence ID" value="PHH77854.1"/>
    <property type="molecule type" value="Genomic_DNA"/>
</dbReference>
<evidence type="ECO:0000256" key="4">
    <source>
        <dbReference type="ARBA" id="ARBA00022642"/>
    </source>
</evidence>
<evidence type="ECO:0000256" key="8">
    <source>
        <dbReference type="ARBA" id="ARBA00022840"/>
    </source>
</evidence>
<dbReference type="PANTHER" id="PTHR12039:SF0">
    <property type="entry name" value="NICOTINAMIDE-NUCLEOTIDE ADENYLYLTRANSFERASE"/>
    <property type="match status" value="1"/>
</dbReference>
<keyword evidence="4 13" id="KW-0662">Pyridine nucleotide biosynthesis</keyword>
<comment type="catalytic activity">
    <reaction evidence="11 13">
        <text>beta-nicotinamide D-ribonucleotide + ATP + H(+) = diphosphate + NAD(+)</text>
        <dbReference type="Rhea" id="RHEA:21360"/>
        <dbReference type="ChEBI" id="CHEBI:14649"/>
        <dbReference type="ChEBI" id="CHEBI:15378"/>
        <dbReference type="ChEBI" id="CHEBI:30616"/>
        <dbReference type="ChEBI" id="CHEBI:33019"/>
        <dbReference type="ChEBI" id="CHEBI:57540"/>
        <dbReference type="EC" id="2.7.7.1"/>
    </reaction>
</comment>
<comment type="similarity">
    <text evidence="13">Belongs to the eukaryotic NMN adenylyltransferase family.</text>
</comment>
<accession>A0A2C5ZEL3</accession>
<keyword evidence="8 13" id="KW-0067">ATP-binding</keyword>
<gene>
    <name evidence="15" type="ORF">CDD80_124</name>
</gene>
<dbReference type="Pfam" id="PF01467">
    <property type="entry name" value="CTP_transf_like"/>
    <property type="match status" value="1"/>
</dbReference>
<dbReference type="OrthoDB" id="422187at2759"/>
<evidence type="ECO:0000256" key="12">
    <source>
        <dbReference type="ARBA" id="ARBA00093425"/>
    </source>
</evidence>
<keyword evidence="7 13" id="KW-0547">Nucleotide-binding</keyword>
<evidence type="ECO:0000259" key="14">
    <source>
        <dbReference type="Pfam" id="PF01467"/>
    </source>
</evidence>
<evidence type="ECO:0000256" key="9">
    <source>
        <dbReference type="ARBA" id="ARBA00023027"/>
    </source>
</evidence>
<comment type="catalytic activity">
    <reaction evidence="13">
        <text>nicotinate beta-D-ribonucleotide + ATP + H(+) = deamido-NAD(+) + diphosphate</text>
        <dbReference type="Rhea" id="RHEA:22860"/>
        <dbReference type="ChEBI" id="CHEBI:15378"/>
        <dbReference type="ChEBI" id="CHEBI:30616"/>
        <dbReference type="ChEBI" id="CHEBI:33019"/>
        <dbReference type="ChEBI" id="CHEBI:57502"/>
        <dbReference type="ChEBI" id="CHEBI:58437"/>
        <dbReference type="EC" id="2.7.7.18"/>
    </reaction>
</comment>
<dbReference type="EC" id="2.7.7.1" evidence="13"/>
<dbReference type="EC" id="2.7.7.18" evidence="13"/>
<reference evidence="15 16" key="1">
    <citation type="submission" date="2017-06" db="EMBL/GenBank/DDBJ databases">
        <title>Ant-infecting Ophiocordyceps genomes reveal a high diversity of potential behavioral manipulation genes and a possible major role for enterotoxins.</title>
        <authorList>
            <person name="De Bekker C."/>
            <person name="Evans H.C."/>
            <person name="Brachmann A."/>
            <person name="Hughes D.P."/>
        </authorList>
    </citation>
    <scope>NUCLEOTIDE SEQUENCE [LARGE SCALE GENOMIC DNA]</scope>
    <source>
        <strain evidence="15 16">Map16</strain>
    </source>
</reference>
<evidence type="ECO:0000256" key="10">
    <source>
        <dbReference type="ARBA" id="ARBA00023128"/>
    </source>
</evidence>
<dbReference type="GO" id="GO:0004515">
    <property type="term" value="F:nicotinate-nucleotide adenylyltransferase activity"/>
    <property type="evidence" value="ECO:0007669"/>
    <property type="project" value="UniProtKB-EC"/>
</dbReference>
<evidence type="ECO:0000256" key="5">
    <source>
        <dbReference type="ARBA" id="ARBA00022679"/>
    </source>
</evidence>
<keyword evidence="16" id="KW-1185">Reference proteome</keyword>
<keyword evidence="5 13" id="KW-0808">Transferase</keyword>
<dbReference type="GO" id="GO:0005524">
    <property type="term" value="F:ATP binding"/>
    <property type="evidence" value="ECO:0007669"/>
    <property type="project" value="UniProtKB-KW"/>
</dbReference>
<dbReference type="Proteomes" id="UP000226431">
    <property type="component" value="Unassembled WGS sequence"/>
</dbReference>